<keyword evidence="10" id="KW-1185">Reference proteome</keyword>
<dbReference type="GeneID" id="105233095"/>
<feature type="transmembrane region" description="Helical" evidence="9">
    <location>
        <begin position="382"/>
        <end position="399"/>
    </location>
</feature>
<organism evidence="10 11">
    <name type="scientific">Bactrocera dorsalis</name>
    <name type="common">Oriental fruit fly</name>
    <name type="synonym">Dacus dorsalis</name>
    <dbReference type="NCBI Taxonomy" id="27457"/>
    <lineage>
        <taxon>Eukaryota</taxon>
        <taxon>Metazoa</taxon>
        <taxon>Ecdysozoa</taxon>
        <taxon>Arthropoda</taxon>
        <taxon>Hexapoda</taxon>
        <taxon>Insecta</taxon>
        <taxon>Pterygota</taxon>
        <taxon>Neoptera</taxon>
        <taxon>Endopterygota</taxon>
        <taxon>Diptera</taxon>
        <taxon>Brachycera</taxon>
        <taxon>Muscomorpha</taxon>
        <taxon>Tephritoidea</taxon>
        <taxon>Tephritidae</taxon>
        <taxon>Bactrocera</taxon>
        <taxon>Bactrocera</taxon>
    </lineage>
</organism>
<feature type="transmembrane region" description="Helical" evidence="9">
    <location>
        <begin position="134"/>
        <end position="154"/>
    </location>
</feature>
<sequence length="465" mass="54782">MSQQLEDQTFHNCVSKVVFISQFFGLLPVSNILANDVHRVYYTWFSLHTLYSGIILLLNTLEFFTVGYLVFKFGLNFHNSGTISLFVVCMLEHVYFWRLAIKWPFIMRAWRRTEEIFLRPPYRIYATYNMKARIYALTCLVMFSAMVEHSFLVFNSFHKSNLERTQCKYNITFWESLYRRERPHLSKVVPFNFWYLPVVEWINLTLAYPRSFTDAFIICVSVGLASRFHQLHLRIESVHNKALPMLFWTEVREHFLELIHLMRLLNDKIAPLILLACSNNMYFICFQLFNSFQNIGVDLVAVTAFWYSLFFAIFRTILTLFMASSVNDYSKRILCTLRSVPSTSWCVEAQRFSEQLAFDLTAWSGCGFFFITRQLILAASQYIYLIHNSCLYLCLYAQPLSFHRLKYTINIIYVCCNIISFTFSCLQMAGTIFTYEVMVTDVINKGSIQQVTSYCRPIEYETGNE</sequence>
<evidence type="ECO:0000256" key="2">
    <source>
        <dbReference type="ARBA" id="ARBA00005327"/>
    </source>
</evidence>
<keyword evidence="4 9" id="KW-0812">Transmembrane</keyword>
<comment type="subcellular location">
    <subcellularLocation>
        <location evidence="1">Cell membrane</location>
        <topology evidence="1">Multi-pass membrane protein</topology>
    </subcellularLocation>
</comment>
<comment type="function">
    <text evidence="8">Plays a role in the sugar gustatory response.</text>
</comment>
<feature type="transmembrane region" description="Helical" evidence="9">
    <location>
        <begin position="50"/>
        <end position="71"/>
    </location>
</feature>
<gene>
    <name evidence="11" type="primary">LOC105233095</name>
</gene>
<evidence type="ECO:0000313" key="11">
    <source>
        <dbReference type="RefSeq" id="XP_049313798.1"/>
    </source>
</evidence>
<reference evidence="11" key="1">
    <citation type="submission" date="2025-08" db="UniProtKB">
        <authorList>
            <consortium name="RefSeq"/>
        </authorList>
    </citation>
    <scope>IDENTIFICATION</scope>
    <source>
        <tissue evidence="11">Adult</tissue>
    </source>
</reference>
<evidence type="ECO:0000256" key="3">
    <source>
        <dbReference type="ARBA" id="ARBA00022475"/>
    </source>
</evidence>
<evidence type="ECO:0000256" key="7">
    <source>
        <dbReference type="ARBA" id="ARBA00023170"/>
    </source>
</evidence>
<protein>
    <recommendedName>
        <fullName evidence="8">Gustatory receptor</fullName>
    </recommendedName>
</protein>
<keyword evidence="5 9" id="KW-1133">Transmembrane helix</keyword>
<feature type="transmembrane region" description="Helical" evidence="9">
    <location>
        <begin position="411"/>
        <end position="435"/>
    </location>
</feature>
<keyword evidence="3" id="KW-1003">Cell membrane</keyword>
<dbReference type="PIRSF" id="PIRSF038981">
    <property type="entry name" value="GRP"/>
    <property type="match status" value="1"/>
</dbReference>
<dbReference type="Proteomes" id="UP001652620">
    <property type="component" value="Chromosome 5"/>
</dbReference>
<evidence type="ECO:0000256" key="5">
    <source>
        <dbReference type="ARBA" id="ARBA00022989"/>
    </source>
</evidence>
<name>A0ABM3JX37_BACDO</name>
<evidence type="ECO:0000256" key="8">
    <source>
        <dbReference type="PIRNR" id="PIRNR038981"/>
    </source>
</evidence>
<evidence type="ECO:0000256" key="4">
    <source>
        <dbReference type="ARBA" id="ARBA00022692"/>
    </source>
</evidence>
<feature type="transmembrane region" description="Helical" evidence="9">
    <location>
        <begin position="304"/>
        <end position="323"/>
    </location>
</feature>
<proteinExistence type="inferred from homology"/>
<dbReference type="PANTHER" id="PTHR21421:SF35">
    <property type="entry name" value="GUSTATORY RECEPTOR FOR SUGAR TASTE 64B-RELATED"/>
    <property type="match status" value="1"/>
</dbReference>
<keyword evidence="6 9" id="KW-0472">Membrane</keyword>
<dbReference type="PANTHER" id="PTHR21421">
    <property type="entry name" value="GUSTATORY RECEPTOR"/>
    <property type="match status" value="1"/>
</dbReference>
<evidence type="ECO:0000313" key="10">
    <source>
        <dbReference type="Proteomes" id="UP001652620"/>
    </source>
</evidence>
<feature type="transmembrane region" description="Helical" evidence="9">
    <location>
        <begin position="269"/>
        <end position="289"/>
    </location>
</feature>
<dbReference type="RefSeq" id="XP_049313798.1">
    <property type="nucleotide sequence ID" value="XM_049457841.1"/>
</dbReference>
<accession>A0ABM3JX37</accession>
<dbReference type="Pfam" id="PF06151">
    <property type="entry name" value="Trehalose_recp"/>
    <property type="match status" value="1"/>
</dbReference>
<evidence type="ECO:0000256" key="1">
    <source>
        <dbReference type="ARBA" id="ARBA00004651"/>
    </source>
</evidence>
<evidence type="ECO:0000256" key="6">
    <source>
        <dbReference type="ARBA" id="ARBA00023136"/>
    </source>
</evidence>
<keyword evidence="7 8" id="KW-0675">Receptor</keyword>
<comment type="similarity">
    <text evidence="2">Belongs to the insect chemoreceptor superfamily. Gustatory receptor (GR) family. Gr5a subfamily.</text>
</comment>
<dbReference type="InterPro" id="IPR009318">
    <property type="entry name" value="Gustatory_rcpt"/>
</dbReference>
<keyword evidence="8" id="KW-0807">Transducer</keyword>
<evidence type="ECO:0000256" key="9">
    <source>
        <dbReference type="SAM" id="Phobius"/>
    </source>
</evidence>